<dbReference type="InterPro" id="IPR000792">
    <property type="entry name" value="Tscrpt_reg_LuxR_C"/>
</dbReference>
<dbReference type="Proteomes" id="UP000501387">
    <property type="component" value="Chromosome"/>
</dbReference>
<keyword evidence="1" id="KW-0805">Transcription regulation</keyword>
<evidence type="ECO:0000313" key="6">
    <source>
        <dbReference type="Proteomes" id="UP000501387"/>
    </source>
</evidence>
<proteinExistence type="predicted"/>
<sequence length="209" mass="23062">MQRAVVTGRRLVLDGDRKKAVRTLVDAGNALWERGAKVAAAYLYLDGLQLDPDPEMWTDVHSRLKQIDSPVFMHWTEFVDHLVSRDVESVARSVARIQFKRDGINAPQLAQRALDALGADVTDSPALRELQAIASGKTQAAPTNQVELTARELEVAELIASGLSNPRIAEALVVSTRTVESHVNRLMKKLGAQQRSDIRTYLLATGLWS</sequence>
<dbReference type="PRINTS" id="PR00038">
    <property type="entry name" value="HTHLUXR"/>
</dbReference>
<dbReference type="InterPro" id="IPR036388">
    <property type="entry name" value="WH-like_DNA-bd_sf"/>
</dbReference>
<evidence type="ECO:0000256" key="3">
    <source>
        <dbReference type="ARBA" id="ARBA00023163"/>
    </source>
</evidence>
<dbReference type="PROSITE" id="PS00622">
    <property type="entry name" value="HTH_LUXR_1"/>
    <property type="match status" value="1"/>
</dbReference>
<name>A0A6G8FMD7_9MICO</name>
<dbReference type="SMART" id="SM00421">
    <property type="entry name" value="HTH_LUXR"/>
    <property type="match status" value="1"/>
</dbReference>
<evidence type="ECO:0000313" key="5">
    <source>
        <dbReference type="EMBL" id="QIM17252.1"/>
    </source>
</evidence>
<dbReference type="GO" id="GO:0003677">
    <property type="term" value="F:DNA binding"/>
    <property type="evidence" value="ECO:0007669"/>
    <property type="project" value="UniProtKB-KW"/>
</dbReference>
<dbReference type="PANTHER" id="PTHR44688">
    <property type="entry name" value="DNA-BINDING TRANSCRIPTIONAL ACTIVATOR DEVR_DOSR"/>
    <property type="match status" value="1"/>
</dbReference>
<keyword evidence="3" id="KW-0804">Transcription</keyword>
<feature type="domain" description="HTH luxR-type" evidence="4">
    <location>
        <begin position="141"/>
        <end position="206"/>
    </location>
</feature>
<reference evidence="5 6" key="1">
    <citation type="submission" date="2020-03" db="EMBL/GenBank/DDBJ databases">
        <title>Leucobacter sp. nov., isolated from beetles.</title>
        <authorList>
            <person name="Hyun D.-W."/>
            <person name="Bae J.-W."/>
        </authorList>
    </citation>
    <scope>NUCLEOTIDE SEQUENCE [LARGE SCALE GENOMIC DNA]</scope>
    <source>
        <strain evidence="5 6">HDW9B</strain>
    </source>
</reference>
<dbReference type="InterPro" id="IPR016032">
    <property type="entry name" value="Sig_transdc_resp-reg_C-effctor"/>
</dbReference>
<evidence type="ECO:0000256" key="1">
    <source>
        <dbReference type="ARBA" id="ARBA00023015"/>
    </source>
</evidence>
<dbReference type="SUPFAM" id="SSF46894">
    <property type="entry name" value="C-terminal effector domain of the bipartite response regulators"/>
    <property type="match status" value="1"/>
</dbReference>
<dbReference type="AlphaFoldDB" id="A0A6G8FMD7"/>
<dbReference type="Gene3D" id="1.10.10.10">
    <property type="entry name" value="Winged helix-like DNA-binding domain superfamily/Winged helix DNA-binding domain"/>
    <property type="match status" value="1"/>
</dbReference>
<gene>
    <name evidence="5" type="ORF">G7067_01180</name>
</gene>
<evidence type="ECO:0000256" key="2">
    <source>
        <dbReference type="ARBA" id="ARBA00023125"/>
    </source>
</evidence>
<dbReference type="PROSITE" id="PS50043">
    <property type="entry name" value="HTH_LUXR_2"/>
    <property type="match status" value="1"/>
</dbReference>
<evidence type="ECO:0000259" key="4">
    <source>
        <dbReference type="PROSITE" id="PS50043"/>
    </source>
</evidence>
<keyword evidence="6" id="KW-1185">Reference proteome</keyword>
<organism evidence="5 6">
    <name type="scientific">Leucobacter insecticola</name>
    <dbReference type="NCBI Taxonomy" id="2714934"/>
    <lineage>
        <taxon>Bacteria</taxon>
        <taxon>Bacillati</taxon>
        <taxon>Actinomycetota</taxon>
        <taxon>Actinomycetes</taxon>
        <taxon>Micrococcales</taxon>
        <taxon>Microbacteriaceae</taxon>
        <taxon>Leucobacter</taxon>
    </lineage>
</organism>
<dbReference type="EMBL" id="CP049934">
    <property type="protein sequence ID" value="QIM17252.1"/>
    <property type="molecule type" value="Genomic_DNA"/>
</dbReference>
<protein>
    <submittedName>
        <fullName evidence="5">Helix-turn-helix transcriptional regulator</fullName>
    </submittedName>
</protein>
<dbReference type="PANTHER" id="PTHR44688:SF16">
    <property type="entry name" value="DNA-BINDING TRANSCRIPTIONAL ACTIVATOR DEVR_DOSR"/>
    <property type="match status" value="1"/>
</dbReference>
<accession>A0A6G8FMD7</accession>
<keyword evidence="2" id="KW-0238">DNA-binding</keyword>
<dbReference type="CDD" id="cd06170">
    <property type="entry name" value="LuxR_C_like"/>
    <property type="match status" value="1"/>
</dbReference>
<dbReference type="KEGG" id="lins:G7067_01180"/>
<dbReference type="GO" id="GO:0006355">
    <property type="term" value="P:regulation of DNA-templated transcription"/>
    <property type="evidence" value="ECO:0007669"/>
    <property type="project" value="InterPro"/>
</dbReference>
<dbReference type="Pfam" id="PF00196">
    <property type="entry name" value="GerE"/>
    <property type="match status" value="1"/>
</dbReference>